<evidence type="ECO:0000313" key="2">
    <source>
        <dbReference type="Proteomes" id="UP000887577"/>
    </source>
</evidence>
<organism evidence="2 3">
    <name type="scientific">Panagrolaimus superbus</name>
    <dbReference type="NCBI Taxonomy" id="310955"/>
    <lineage>
        <taxon>Eukaryota</taxon>
        <taxon>Metazoa</taxon>
        <taxon>Ecdysozoa</taxon>
        <taxon>Nematoda</taxon>
        <taxon>Chromadorea</taxon>
        <taxon>Rhabditida</taxon>
        <taxon>Tylenchina</taxon>
        <taxon>Panagrolaimomorpha</taxon>
        <taxon>Panagrolaimoidea</taxon>
        <taxon>Panagrolaimidae</taxon>
        <taxon>Panagrolaimus</taxon>
    </lineage>
</organism>
<evidence type="ECO:0000256" key="1">
    <source>
        <dbReference type="SAM" id="SignalP"/>
    </source>
</evidence>
<dbReference type="AlphaFoldDB" id="A0A914ZBF8"/>
<dbReference type="SUPFAM" id="SSF49777">
    <property type="entry name" value="PEBP-like"/>
    <property type="match status" value="1"/>
</dbReference>
<dbReference type="PANTHER" id="PTHR11362:SF82">
    <property type="entry name" value="PHOSPHATIDYLETHANOLAMINE-BINDING PROTEIN 4"/>
    <property type="match status" value="1"/>
</dbReference>
<protein>
    <submittedName>
        <fullName evidence="3">Uncharacterized protein</fullName>
    </submittedName>
</protein>
<dbReference type="InterPro" id="IPR035810">
    <property type="entry name" value="PEBP_euk"/>
</dbReference>
<accession>A0A914ZBF8</accession>
<dbReference type="CDD" id="cd00866">
    <property type="entry name" value="PEBP_euk"/>
    <property type="match status" value="1"/>
</dbReference>
<dbReference type="Pfam" id="PF01161">
    <property type="entry name" value="PBP"/>
    <property type="match status" value="1"/>
</dbReference>
<proteinExistence type="predicted"/>
<feature type="chain" id="PRO_5037815901" evidence="1">
    <location>
        <begin position="18"/>
        <end position="206"/>
    </location>
</feature>
<dbReference type="InterPro" id="IPR008914">
    <property type="entry name" value="PEBP"/>
</dbReference>
<reference evidence="3" key="1">
    <citation type="submission" date="2022-11" db="UniProtKB">
        <authorList>
            <consortium name="WormBaseParasite"/>
        </authorList>
    </citation>
    <scope>IDENTIFICATION</scope>
</reference>
<dbReference type="InterPro" id="IPR036610">
    <property type="entry name" value="PEBP-like_sf"/>
</dbReference>
<keyword evidence="2" id="KW-1185">Reference proteome</keyword>
<evidence type="ECO:0000313" key="3">
    <source>
        <dbReference type="WBParaSite" id="PSU_v2.g9643.t1"/>
    </source>
</evidence>
<dbReference type="PANTHER" id="PTHR11362">
    <property type="entry name" value="PHOSPHATIDYLETHANOLAMINE-BINDING PROTEIN"/>
    <property type="match status" value="1"/>
</dbReference>
<feature type="signal peptide" evidence="1">
    <location>
        <begin position="1"/>
        <end position="17"/>
    </location>
</feature>
<name>A0A914ZBF8_9BILA</name>
<dbReference type="Gene3D" id="3.90.280.10">
    <property type="entry name" value="PEBP-like"/>
    <property type="match status" value="1"/>
</dbReference>
<keyword evidence="1" id="KW-0732">Signal</keyword>
<dbReference type="WBParaSite" id="PSU_v2.g9643.t1">
    <property type="protein sequence ID" value="PSU_v2.g9643.t1"/>
    <property type="gene ID" value="PSU_v2.g9643"/>
</dbReference>
<sequence length="206" mass="23169">MRFFVVGVLALVAGIKASEIEDLFVRHKVVKDVIGLSPPKLLKVSFDSGREAFLGNILTPSEVKNKPIELKWPTRPGSMYTVAMIDPDAPSRNNPSRREYLHWLVVNIPETNVWQGNELVEYIGAGPPQDTGLHRYVFLVYLQDGPVVDYRIGHISKYSSSGRPMFRTQKFADKHRLGAPVTGNFFQASYDSYVPILHQQLSDGRA</sequence>
<dbReference type="Proteomes" id="UP000887577">
    <property type="component" value="Unplaced"/>
</dbReference>